<accession>A0A8J6K1L9</accession>
<protein>
    <submittedName>
        <fullName evidence="1">Uncharacterized protein</fullName>
    </submittedName>
</protein>
<reference evidence="1" key="1">
    <citation type="thesis" date="2020" institute="ProQuest LLC" country="789 East Eisenhower Parkway, Ann Arbor, MI, USA">
        <title>Comparative Genomics and Chromosome Evolution.</title>
        <authorList>
            <person name="Mudd A.B."/>
        </authorList>
    </citation>
    <scope>NUCLEOTIDE SEQUENCE</scope>
    <source>
        <strain evidence="1">HN-11 Male</strain>
        <tissue evidence="1">Kidney and liver</tissue>
    </source>
</reference>
<dbReference type="EMBL" id="WNTK01000011">
    <property type="protein sequence ID" value="KAG9476001.1"/>
    <property type="molecule type" value="Genomic_DNA"/>
</dbReference>
<evidence type="ECO:0000313" key="1">
    <source>
        <dbReference type="EMBL" id="KAG9476001.1"/>
    </source>
</evidence>
<keyword evidence="2" id="KW-1185">Reference proteome</keyword>
<comment type="caution">
    <text evidence="1">The sequence shown here is derived from an EMBL/GenBank/DDBJ whole genome shotgun (WGS) entry which is preliminary data.</text>
</comment>
<dbReference type="AlphaFoldDB" id="A0A8J6K1L9"/>
<name>A0A8J6K1L9_ELECQ</name>
<organism evidence="1 2">
    <name type="scientific">Eleutherodactylus coqui</name>
    <name type="common">Puerto Rican coqui</name>
    <dbReference type="NCBI Taxonomy" id="57060"/>
    <lineage>
        <taxon>Eukaryota</taxon>
        <taxon>Metazoa</taxon>
        <taxon>Chordata</taxon>
        <taxon>Craniata</taxon>
        <taxon>Vertebrata</taxon>
        <taxon>Euteleostomi</taxon>
        <taxon>Amphibia</taxon>
        <taxon>Batrachia</taxon>
        <taxon>Anura</taxon>
        <taxon>Neobatrachia</taxon>
        <taxon>Hyloidea</taxon>
        <taxon>Eleutherodactylidae</taxon>
        <taxon>Eleutherodactylinae</taxon>
        <taxon>Eleutherodactylus</taxon>
        <taxon>Eleutherodactylus</taxon>
    </lineage>
</organism>
<sequence length="124" mass="14139">MLRQHDSPICETERISSSDKMGNLFRKDFSGEPVEIEDSKVLTIRVDVTSSSAKEVPHQAAADKHAERRKRLNHLLKCFGVFIKMRCPKLDVRSAPGPVMWLKFIVPTLTMDGEQEKTLFTQEP</sequence>
<evidence type="ECO:0000313" key="2">
    <source>
        <dbReference type="Proteomes" id="UP000770717"/>
    </source>
</evidence>
<dbReference type="Proteomes" id="UP000770717">
    <property type="component" value="Unassembled WGS sequence"/>
</dbReference>
<proteinExistence type="predicted"/>
<gene>
    <name evidence="1" type="ORF">GDO78_002855</name>
</gene>